<dbReference type="OMA" id="CHTIPDH"/>
<protein>
    <submittedName>
        <fullName evidence="1">Uncharacterized protein</fullName>
    </submittedName>
</protein>
<reference evidence="1" key="1">
    <citation type="submission" date="2018-08" db="EMBL/GenBank/DDBJ databases">
        <authorList>
            <person name="Rossello M."/>
        </authorList>
    </citation>
    <scope>NUCLEOTIDE SEQUENCE [LARGE SCALE GENOMIC DNA]</scope>
    <source>
        <strain evidence="1">cv. Chinese Spring</strain>
    </source>
</reference>
<name>A0A3B6AYT5_WHEAT</name>
<dbReference type="EnsemblPlants" id="TraesCS2A02G300900.1">
    <property type="protein sequence ID" value="TraesCS2A02G300900.1"/>
    <property type="gene ID" value="TraesCS2A02G300900"/>
</dbReference>
<dbReference type="Gramene" id="TraesCS2A02G300900.1">
    <property type="protein sequence ID" value="TraesCS2A02G300900.1"/>
    <property type="gene ID" value="TraesCS2A02G300900"/>
</dbReference>
<proteinExistence type="predicted"/>
<dbReference type="Gramene" id="TraesJUL2A03G00722760.1">
    <property type="protein sequence ID" value="TraesJUL2A03G00722760.1"/>
    <property type="gene ID" value="TraesJUL2A03G00722760"/>
</dbReference>
<sequence length="238" mass="26492">MRCLGVAVQSGHCVDVPGHPQTLCGALRCHNFHWMPKYTIYLHDRQFGMEDYVAEVLIRAREADNDNGPYCFLGHGTNKELAIQQAAHVAMARLRHDLPEMAEGPLKFMPALSSSGEVFYPNNFSPKDSPSTMAMVQAMHSKDREYHAYLYELCEARRAIKAVKTLASLYGLHSPDVGHEDLLNGAGVASTSRFRIPSIDREVPDVARLAGQHRGVPVQQCHHGCHTIPDHWGPSHGY</sequence>
<keyword evidence="2" id="KW-1185">Reference proteome</keyword>
<dbReference type="Proteomes" id="UP000019116">
    <property type="component" value="Chromosome 2A"/>
</dbReference>
<dbReference type="OrthoDB" id="10268460at2759"/>
<evidence type="ECO:0000313" key="2">
    <source>
        <dbReference type="Proteomes" id="UP000019116"/>
    </source>
</evidence>
<reference evidence="1" key="2">
    <citation type="submission" date="2018-10" db="UniProtKB">
        <authorList>
            <consortium name="EnsemblPlants"/>
        </authorList>
    </citation>
    <scope>IDENTIFICATION</scope>
</reference>
<organism evidence="1">
    <name type="scientific">Triticum aestivum</name>
    <name type="common">Wheat</name>
    <dbReference type="NCBI Taxonomy" id="4565"/>
    <lineage>
        <taxon>Eukaryota</taxon>
        <taxon>Viridiplantae</taxon>
        <taxon>Streptophyta</taxon>
        <taxon>Embryophyta</taxon>
        <taxon>Tracheophyta</taxon>
        <taxon>Spermatophyta</taxon>
        <taxon>Magnoliopsida</taxon>
        <taxon>Liliopsida</taxon>
        <taxon>Poales</taxon>
        <taxon>Poaceae</taxon>
        <taxon>BOP clade</taxon>
        <taxon>Pooideae</taxon>
        <taxon>Triticodae</taxon>
        <taxon>Triticeae</taxon>
        <taxon>Triticinae</taxon>
        <taxon>Triticum</taxon>
    </lineage>
</organism>
<evidence type="ECO:0000313" key="1">
    <source>
        <dbReference type="EnsemblPlants" id="TraesCS2A02G300900.1"/>
    </source>
</evidence>
<dbReference type="Gramene" id="TraesCS2A03G0748800.1">
    <property type="protein sequence ID" value="TraesCS2A03G0748800.1.CDS"/>
    <property type="gene ID" value="TraesCS2A03G0748800"/>
</dbReference>
<dbReference type="AlphaFoldDB" id="A0A3B6AYT5"/>
<accession>A0A3B6AYT5</accession>